<evidence type="ECO:0000256" key="1">
    <source>
        <dbReference type="SAM" id="MobiDB-lite"/>
    </source>
</evidence>
<dbReference type="RefSeq" id="XP_028483198.1">
    <property type="nucleotide sequence ID" value="XM_028629124.1"/>
</dbReference>
<dbReference type="VEuPathDB" id="FungiDB:C8Q69DRAFT_446337"/>
<proteinExistence type="predicted"/>
<gene>
    <name evidence="2" type="ORF">C8Q69DRAFT_446337</name>
</gene>
<comment type="caution">
    <text evidence="2">The sequence shown here is derived from an EMBL/GenBank/DDBJ whole genome shotgun (WGS) entry which is preliminary data.</text>
</comment>
<sequence length="232" mass="26502">MSSFAHPEANIVPCSSRFLDLECASKIYPYQGTEQFWKIWDDESRNLRNGIQDSEWVLFSGVNKDAFDRDFLNSSDDIMLKNWSSYDRNTRLLLVKMPASNEHEIARSAFDYIMGMKRRAMGLSIALLSGLNTTRYGDDGSSKQPDGQYFPARLPQSRTPSRDWPTVVLEIAVSEGPSKLISDVRWWIRQHNGATGIVLTLRVDRNTPKITLEKWTRGEQGHPQQESTTGRL</sequence>
<dbReference type="GeneID" id="39598401"/>
<evidence type="ECO:0000313" key="2">
    <source>
        <dbReference type="EMBL" id="RWQ93553.1"/>
    </source>
</evidence>
<protein>
    <submittedName>
        <fullName evidence="2">Uncharacterized protein</fullName>
    </submittedName>
</protein>
<organism evidence="2 3">
    <name type="scientific">Byssochlamys spectabilis</name>
    <name type="common">Paecilomyces variotii</name>
    <dbReference type="NCBI Taxonomy" id="264951"/>
    <lineage>
        <taxon>Eukaryota</taxon>
        <taxon>Fungi</taxon>
        <taxon>Dikarya</taxon>
        <taxon>Ascomycota</taxon>
        <taxon>Pezizomycotina</taxon>
        <taxon>Eurotiomycetes</taxon>
        <taxon>Eurotiomycetidae</taxon>
        <taxon>Eurotiales</taxon>
        <taxon>Thermoascaceae</taxon>
        <taxon>Paecilomyces</taxon>
    </lineage>
</organism>
<evidence type="ECO:0000313" key="3">
    <source>
        <dbReference type="Proteomes" id="UP000283841"/>
    </source>
</evidence>
<reference evidence="2 3" key="1">
    <citation type="journal article" date="2018" name="Front. Microbiol.">
        <title>Genomic and genetic insights into a cosmopolitan fungus, Paecilomyces variotii (Eurotiales).</title>
        <authorList>
            <person name="Urquhart A.S."/>
            <person name="Mondo S.J."/>
            <person name="Makela M.R."/>
            <person name="Hane J.K."/>
            <person name="Wiebenga A."/>
            <person name="He G."/>
            <person name="Mihaltcheva S."/>
            <person name="Pangilinan J."/>
            <person name="Lipzen A."/>
            <person name="Barry K."/>
            <person name="de Vries R.P."/>
            <person name="Grigoriev I.V."/>
            <person name="Idnurm A."/>
        </authorList>
    </citation>
    <scope>NUCLEOTIDE SEQUENCE [LARGE SCALE GENOMIC DNA]</scope>
    <source>
        <strain evidence="2 3">CBS 101075</strain>
    </source>
</reference>
<dbReference type="AlphaFoldDB" id="A0A443HNZ9"/>
<keyword evidence="3" id="KW-1185">Reference proteome</keyword>
<dbReference type="EMBL" id="RCNU01000009">
    <property type="protein sequence ID" value="RWQ93553.1"/>
    <property type="molecule type" value="Genomic_DNA"/>
</dbReference>
<name>A0A443HNZ9_BYSSP</name>
<feature type="region of interest" description="Disordered" evidence="1">
    <location>
        <begin position="137"/>
        <end position="161"/>
    </location>
</feature>
<accession>A0A443HNZ9</accession>
<dbReference type="Proteomes" id="UP000283841">
    <property type="component" value="Unassembled WGS sequence"/>
</dbReference>